<keyword evidence="2" id="KW-1185">Reference proteome</keyword>
<name>A0ABC8QWW6_9AQUA</name>
<proteinExistence type="predicted"/>
<dbReference type="Proteomes" id="UP001642360">
    <property type="component" value="Unassembled WGS sequence"/>
</dbReference>
<comment type="caution">
    <text evidence="1">The sequence shown here is derived from an EMBL/GenBank/DDBJ whole genome shotgun (WGS) entry which is preliminary data.</text>
</comment>
<accession>A0ABC8QWW6</accession>
<gene>
    <name evidence="1" type="ORF">ILEXP_LOCUS1273</name>
</gene>
<organism evidence="1 2">
    <name type="scientific">Ilex paraguariensis</name>
    <name type="common">yerba mate</name>
    <dbReference type="NCBI Taxonomy" id="185542"/>
    <lineage>
        <taxon>Eukaryota</taxon>
        <taxon>Viridiplantae</taxon>
        <taxon>Streptophyta</taxon>
        <taxon>Embryophyta</taxon>
        <taxon>Tracheophyta</taxon>
        <taxon>Spermatophyta</taxon>
        <taxon>Magnoliopsida</taxon>
        <taxon>eudicotyledons</taxon>
        <taxon>Gunneridae</taxon>
        <taxon>Pentapetalae</taxon>
        <taxon>asterids</taxon>
        <taxon>campanulids</taxon>
        <taxon>Aquifoliales</taxon>
        <taxon>Aquifoliaceae</taxon>
        <taxon>Ilex</taxon>
    </lineage>
</organism>
<protein>
    <submittedName>
        <fullName evidence="1">Uncharacterized protein</fullName>
    </submittedName>
</protein>
<evidence type="ECO:0000313" key="1">
    <source>
        <dbReference type="EMBL" id="CAK9134337.1"/>
    </source>
</evidence>
<sequence length="63" mass="7160">MAFTYFGRRTSVPLKNVPQLPEASFGSSYCKFLVLDQFGELLPYLFQLEALALILKLMVPQMS</sequence>
<feature type="non-terminal residue" evidence="1">
    <location>
        <position position="63"/>
    </location>
</feature>
<dbReference type="AlphaFoldDB" id="A0ABC8QWW6"/>
<reference evidence="1 2" key="1">
    <citation type="submission" date="2024-02" db="EMBL/GenBank/DDBJ databases">
        <authorList>
            <person name="Vignale AGUSTIN F."/>
            <person name="Sosa J E."/>
            <person name="Modenutti C."/>
        </authorList>
    </citation>
    <scope>NUCLEOTIDE SEQUENCE [LARGE SCALE GENOMIC DNA]</scope>
</reference>
<dbReference type="EMBL" id="CAUOFW020000425">
    <property type="protein sequence ID" value="CAK9134337.1"/>
    <property type="molecule type" value="Genomic_DNA"/>
</dbReference>
<evidence type="ECO:0000313" key="2">
    <source>
        <dbReference type="Proteomes" id="UP001642360"/>
    </source>
</evidence>